<dbReference type="EMBL" id="QTSX02001601">
    <property type="protein sequence ID" value="KAJ9080110.1"/>
    <property type="molecule type" value="Genomic_DNA"/>
</dbReference>
<evidence type="ECO:0000313" key="1">
    <source>
        <dbReference type="EMBL" id="KAJ9080110.1"/>
    </source>
</evidence>
<sequence>MKELPVQVPFFHLWTQASSSPIPGLPNALMNPPWKMLSLGGSRSPGLPTPPPTVLCPPGVPFGPFHFTNYPLKSEYKEYTPEKILKLDSLARIQSAIRYNQQGPYKIKEDSNLKS</sequence>
<evidence type="ECO:0000313" key="2">
    <source>
        <dbReference type="Proteomes" id="UP001165960"/>
    </source>
</evidence>
<organism evidence="1 2">
    <name type="scientific">Entomophthora muscae</name>
    <dbReference type="NCBI Taxonomy" id="34485"/>
    <lineage>
        <taxon>Eukaryota</taxon>
        <taxon>Fungi</taxon>
        <taxon>Fungi incertae sedis</taxon>
        <taxon>Zoopagomycota</taxon>
        <taxon>Entomophthoromycotina</taxon>
        <taxon>Entomophthoromycetes</taxon>
        <taxon>Entomophthorales</taxon>
        <taxon>Entomophthoraceae</taxon>
        <taxon>Entomophthora</taxon>
    </lineage>
</organism>
<keyword evidence="2" id="KW-1185">Reference proteome</keyword>
<accession>A0ACC2TZE0</accession>
<gene>
    <name evidence="1" type="ORF">DSO57_1028458</name>
</gene>
<comment type="caution">
    <text evidence="1">The sequence shown here is derived from an EMBL/GenBank/DDBJ whole genome shotgun (WGS) entry which is preliminary data.</text>
</comment>
<protein>
    <submittedName>
        <fullName evidence="1">Uncharacterized protein</fullName>
    </submittedName>
</protein>
<name>A0ACC2TZE0_9FUNG</name>
<proteinExistence type="predicted"/>
<dbReference type="Proteomes" id="UP001165960">
    <property type="component" value="Unassembled WGS sequence"/>
</dbReference>
<reference evidence="1" key="1">
    <citation type="submission" date="2022-04" db="EMBL/GenBank/DDBJ databases">
        <title>Genome of the entomopathogenic fungus Entomophthora muscae.</title>
        <authorList>
            <person name="Elya C."/>
            <person name="Lovett B.R."/>
            <person name="Lee E."/>
            <person name="Macias A.M."/>
            <person name="Hajek A.E."/>
            <person name="De Bivort B.L."/>
            <person name="Kasson M.T."/>
            <person name="De Fine Licht H.H."/>
            <person name="Stajich J.E."/>
        </authorList>
    </citation>
    <scope>NUCLEOTIDE SEQUENCE</scope>
    <source>
        <strain evidence="1">Berkeley</strain>
    </source>
</reference>